<accession>A0A1C2DD81</accession>
<keyword evidence="2" id="KW-1185">Reference proteome</keyword>
<comment type="caution">
    <text evidence="1">The sequence shown here is derived from an EMBL/GenBank/DDBJ whole genome shotgun (WGS) entry which is preliminary data.</text>
</comment>
<dbReference type="Proteomes" id="UP000094412">
    <property type="component" value="Unassembled WGS sequence"/>
</dbReference>
<name>A0A1C2DD81_9HYPH</name>
<organism evidence="1 2">
    <name type="scientific">Mesorhizobium hungaricum</name>
    <dbReference type="NCBI Taxonomy" id="1566387"/>
    <lineage>
        <taxon>Bacteria</taxon>
        <taxon>Pseudomonadati</taxon>
        <taxon>Pseudomonadota</taxon>
        <taxon>Alphaproteobacteria</taxon>
        <taxon>Hyphomicrobiales</taxon>
        <taxon>Phyllobacteriaceae</taxon>
        <taxon>Mesorhizobium</taxon>
    </lineage>
</organism>
<dbReference type="EMBL" id="MDEO01000036">
    <property type="protein sequence ID" value="OCX12718.1"/>
    <property type="molecule type" value="Genomic_DNA"/>
</dbReference>
<dbReference type="RefSeq" id="WP_024922422.1">
    <property type="nucleotide sequence ID" value="NZ_MDEO01000036.1"/>
</dbReference>
<dbReference type="STRING" id="1566387.QV13_24275"/>
<dbReference type="OrthoDB" id="8402426at2"/>
<evidence type="ECO:0000313" key="2">
    <source>
        <dbReference type="Proteomes" id="UP000094412"/>
    </source>
</evidence>
<sequence length="169" mass="18530">MFSLLSASALLCVALFAFRRFLIIPWFVCTVVDYVTWPLGWHRGKFGADAIHFVRRDANAKRLTRLKPHRGGSLFALAAVMLVVAGCQTSQLDGSLQKNLPAICTASEQAHRLYLLAVAADRVSERTQRRVDTAWVSLQPVCADPSKQTAVDIITAAFAAYLTISAATH</sequence>
<gene>
    <name evidence="1" type="ORF">QV13_24275</name>
</gene>
<evidence type="ECO:0000313" key="1">
    <source>
        <dbReference type="EMBL" id="OCX12718.1"/>
    </source>
</evidence>
<reference evidence="1 2" key="1">
    <citation type="submission" date="2016-08" db="EMBL/GenBank/DDBJ databases">
        <title>Whole genome sequence of Mesorhizobium sp. strain UASWS1009 isolated from industrial sewage.</title>
        <authorList>
            <person name="Crovadore J."/>
            <person name="Calmin G."/>
            <person name="Chablais R."/>
            <person name="Cochard B."/>
            <person name="Lefort F."/>
        </authorList>
    </citation>
    <scope>NUCLEOTIDE SEQUENCE [LARGE SCALE GENOMIC DNA]</scope>
    <source>
        <strain evidence="1 2">UASWS1009</strain>
    </source>
</reference>
<dbReference type="AlphaFoldDB" id="A0A1C2DD81"/>
<protein>
    <submittedName>
        <fullName evidence="1">Uncharacterized protein</fullName>
    </submittedName>
</protein>
<proteinExistence type="predicted"/>